<dbReference type="InterPro" id="IPR017972">
    <property type="entry name" value="Cyt_P450_CS"/>
</dbReference>
<dbReference type="GO" id="GO:0005737">
    <property type="term" value="C:cytoplasm"/>
    <property type="evidence" value="ECO:0007669"/>
    <property type="project" value="TreeGrafter"/>
</dbReference>
<dbReference type="PRINTS" id="PR00385">
    <property type="entry name" value="P450"/>
</dbReference>
<evidence type="ECO:0000256" key="6">
    <source>
        <dbReference type="ARBA" id="ARBA00023033"/>
    </source>
</evidence>
<protein>
    <submittedName>
        <fullName evidence="10">Cytochrome P450</fullName>
    </submittedName>
</protein>
<dbReference type="PRINTS" id="PR00463">
    <property type="entry name" value="EP450I"/>
</dbReference>
<evidence type="ECO:0000256" key="7">
    <source>
        <dbReference type="PIRSR" id="PIRSR602401-1"/>
    </source>
</evidence>
<dbReference type="AlphaFoldDB" id="A0A914QFK8"/>
<keyword evidence="7 8" id="KW-0349">Heme</keyword>
<dbReference type="GO" id="GO:0006082">
    <property type="term" value="P:organic acid metabolic process"/>
    <property type="evidence" value="ECO:0007669"/>
    <property type="project" value="TreeGrafter"/>
</dbReference>
<dbReference type="PANTHER" id="PTHR24300">
    <property type="entry name" value="CYTOCHROME P450 508A4-RELATED"/>
    <property type="match status" value="1"/>
</dbReference>
<evidence type="ECO:0000313" key="10">
    <source>
        <dbReference type="WBParaSite" id="PDA_v2.g28223.t1"/>
    </source>
</evidence>
<dbReference type="InterPro" id="IPR001128">
    <property type="entry name" value="Cyt_P450"/>
</dbReference>
<comment type="cofactor">
    <cofactor evidence="1 7">
        <name>heme</name>
        <dbReference type="ChEBI" id="CHEBI:30413"/>
    </cofactor>
</comment>
<keyword evidence="3 7" id="KW-0479">Metal-binding</keyword>
<keyword evidence="9" id="KW-1185">Reference proteome</keyword>
<reference evidence="10" key="1">
    <citation type="submission" date="2022-11" db="UniProtKB">
        <authorList>
            <consortium name="WormBaseParasite"/>
        </authorList>
    </citation>
    <scope>IDENTIFICATION</scope>
</reference>
<dbReference type="Pfam" id="PF00067">
    <property type="entry name" value="p450"/>
    <property type="match status" value="1"/>
</dbReference>
<dbReference type="InterPro" id="IPR002401">
    <property type="entry name" value="Cyt_P450_E_grp-I"/>
</dbReference>
<dbReference type="GO" id="GO:0006805">
    <property type="term" value="P:xenobiotic metabolic process"/>
    <property type="evidence" value="ECO:0007669"/>
    <property type="project" value="TreeGrafter"/>
</dbReference>
<dbReference type="GO" id="GO:0005506">
    <property type="term" value="F:iron ion binding"/>
    <property type="evidence" value="ECO:0007669"/>
    <property type="project" value="InterPro"/>
</dbReference>
<dbReference type="PROSITE" id="PS00086">
    <property type="entry name" value="CYTOCHROME_P450"/>
    <property type="match status" value="1"/>
</dbReference>
<evidence type="ECO:0000256" key="4">
    <source>
        <dbReference type="ARBA" id="ARBA00023002"/>
    </source>
</evidence>
<evidence type="ECO:0000256" key="2">
    <source>
        <dbReference type="ARBA" id="ARBA00010617"/>
    </source>
</evidence>
<dbReference type="GO" id="GO:0020037">
    <property type="term" value="F:heme binding"/>
    <property type="evidence" value="ECO:0007669"/>
    <property type="project" value="InterPro"/>
</dbReference>
<dbReference type="PANTHER" id="PTHR24300:SF375">
    <property type="entry name" value="CYTOCHROME P450 FAMILY"/>
    <property type="match status" value="1"/>
</dbReference>
<keyword evidence="5 7" id="KW-0408">Iron</keyword>
<organism evidence="9 10">
    <name type="scientific">Panagrolaimus davidi</name>
    <dbReference type="NCBI Taxonomy" id="227884"/>
    <lineage>
        <taxon>Eukaryota</taxon>
        <taxon>Metazoa</taxon>
        <taxon>Ecdysozoa</taxon>
        <taxon>Nematoda</taxon>
        <taxon>Chromadorea</taxon>
        <taxon>Rhabditida</taxon>
        <taxon>Tylenchina</taxon>
        <taxon>Panagrolaimomorpha</taxon>
        <taxon>Panagrolaimoidea</taxon>
        <taxon>Panagrolaimidae</taxon>
        <taxon>Panagrolaimus</taxon>
    </lineage>
</organism>
<dbReference type="Proteomes" id="UP000887578">
    <property type="component" value="Unplaced"/>
</dbReference>
<feature type="binding site" description="axial binding residue" evidence="7">
    <location>
        <position position="381"/>
    </location>
    <ligand>
        <name>heme</name>
        <dbReference type="ChEBI" id="CHEBI:30413"/>
    </ligand>
    <ligandPart>
        <name>Fe</name>
        <dbReference type="ChEBI" id="CHEBI:18248"/>
    </ligandPart>
</feature>
<sequence>MFTMWFGETPVVLINDVPTMLETFVKDGEAYAGRPKMEHSFSGEFNLGLEGDYWRDHRRFSLQVLRNFGLGRNLMQERVLHEVVELIDHVKAEIKAGNENVDMMAIVDICVGSIINSLTFGYSFDKKDKEGFHKLKTLAGQLIANFLDPLWKICLWNPNLMKYIPPFDKVYKRVESTEKSLNQIFHEKIKAHREKIDFESDEEPRDYAEAFLRHQYKLKKDGIKDDKFSDNQLVAMATGLWVAGQETTSSTLAWLILYMMEHQDIQKKAHDELDKHIGSDRLVTLDDKTNLNYINAIVAEILRFSNLSSVNVFHRLTKEVQIHGYTFPENTTITYQIPFVLHDSRYFDEPEKFKPERFLDKNGKFFWPQELMTFGIGKRACLGEGLAKLELYLFAANILNQFKLNHPKDKKADLTRIIDLVTAPIPYKTFVESRF</sequence>
<keyword evidence="6 8" id="KW-0503">Monooxygenase</keyword>
<evidence type="ECO:0000256" key="3">
    <source>
        <dbReference type="ARBA" id="ARBA00022723"/>
    </source>
</evidence>
<comment type="similarity">
    <text evidence="2 8">Belongs to the cytochrome P450 family.</text>
</comment>
<dbReference type="GO" id="GO:0016712">
    <property type="term" value="F:oxidoreductase activity, acting on paired donors, with incorporation or reduction of molecular oxygen, reduced flavin or flavoprotein as one donor, and incorporation of one atom of oxygen"/>
    <property type="evidence" value="ECO:0007669"/>
    <property type="project" value="TreeGrafter"/>
</dbReference>
<evidence type="ECO:0000256" key="8">
    <source>
        <dbReference type="RuleBase" id="RU000461"/>
    </source>
</evidence>
<dbReference type="WBParaSite" id="PDA_v2.g28223.t1">
    <property type="protein sequence ID" value="PDA_v2.g28223.t1"/>
    <property type="gene ID" value="PDA_v2.g28223"/>
</dbReference>
<dbReference type="FunFam" id="1.10.630.10:FF:000036">
    <property type="entry name" value="CYtochrome P450 family"/>
    <property type="match status" value="1"/>
</dbReference>
<proteinExistence type="inferred from homology"/>
<dbReference type="InterPro" id="IPR036396">
    <property type="entry name" value="Cyt_P450_sf"/>
</dbReference>
<evidence type="ECO:0000256" key="5">
    <source>
        <dbReference type="ARBA" id="ARBA00023004"/>
    </source>
</evidence>
<dbReference type="Gene3D" id="1.10.630.10">
    <property type="entry name" value="Cytochrome P450"/>
    <property type="match status" value="1"/>
</dbReference>
<accession>A0A914QFK8</accession>
<keyword evidence="4 8" id="KW-0560">Oxidoreductase</keyword>
<dbReference type="SUPFAM" id="SSF48264">
    <property type="entry name" value="Cytochrome P450"/>
    <property type="match status" value="1"/>
</dbReference>
<evidence type="ECO:0000313" key="9">
    <source>
        <dbReference type="Proteomes" id="UP000887578"/>
    </source>
</evidence>
<evidence type="ECO:0000256" key="1">
    <source>
        <dbReference type="ARBA" id="ARBA00001971"/>
    </source>
</evidence>
<name>A0A914QFK8_9BILA</name>
<dbReference type="InterPro" id="IPR050182">
    <property type="entry name" value="Cytochrome_P450_fam2"/>
</dbReference>
<dbReference type="CDD" id="cd20617">
    <property type="entry name" value="CYP1_2-like"/>
    <property type="match status" value="1"/>
</dbReference>